<keyword evidence="2" id="KW-1185">Reference proteome</keyword>
<organism evidence="1 2">
    <name type="scientific">Aldrovandia affinis</name>
    <dbReference type="NCBI Taxonomy" id="143900"/>
    <lineage>
        <taxon>Eukaryota</taxon>
        <taxon>Metazoa</taxon>
        <taxon>Chordata</taxon>
        <taxon>Craniata</taxon>
        <taxon>Vertebrata</taxon>
        <taxon>Euteleostomi</taxon>
        <taxon>Actinopterygii</taxon>
        <taxon>Neopterygii</taxon>
        <taxon>Teleostei</taxon>
        <taxon>Notacanthiformes</taxon>
        <taxon>Halosauridae</taxon>
        <taxon>Aldrovandia</taxon>
    </lineage>
</organism>
<protein>
    <submittedName>
        <fullName evidence="1">Uncharacterized protein</fullName>
    </submittedName>
</protein>
<proteinExistence type="predicted"/>
<evidence type="ECO:0000313" key="1">
    <source>
        <dbReference type="EMBL" id="KAJ8413365.1"/>
    </source>
</evidence>
<comment type="caution">
    <text evidence="1">The sequence shown here is derived from an EMBL/GenBank/DDBJ whole genome shotgun (WGS) entry which is preliminary data.</text>
</comment>
<dbReference type="Proteomes" id="UP001221898">
    <property type="component" value="Unassembled WGS sequence"/>
</dbReference>
<sequence length="94" mass="10443">MQTGREVSHRECVRLLIQGKTREAEVIRSVCLCAAQTSPPQTRDRERDLGISAVIAHSLPDSQRSGWDRAACARGTYAEKRPRAIDRVSPRLGS</sequence>
<gene>
    <name evidence="1" type="ORF">AAFF_G00093610</name>
</gene>
<dbReference type="EMBL" id="JAINUG010000016">
    <property type="protein sequence ID" value="KAJ8413365.1"/>
    <property type="molecule type" value="Genomic_DNA"/>
</dbReference>
<reference evidence="1" key="1">
    <citation type="journal article" date="2023" name="Science">
        <title>Genome structures resolve the early diversification of teleost fishes.</title>
        <authorList>
            <person name="Parey E."/>
            <person name="Louis A."/>
            <person name="Montfort J."/>
            <person name="Bouchez O."/>
            <person name="Roques C."/>
            <person name="Iampietro C."/>
            <person name="Lluch J."/>
            <person name="Castinel A."/>
            <person name="Donnadieu C."/>
            <person name="Desvignes T."/>
            <person name="Floi Bucao C."/>
            <person name="Jouanno E."/>
            <person name="Wen M."/>
            <person name="Mejri S."/>
            <person name="Dirks R."/>
            <person name="Jansen H."/>
            <person name="Henkel C."/>
            <person name="Chen W.J."/>
            <person name="Zahm M."/>
            <person name="Cabau C."/>
            <person name="Klopp C."/>
            <person name="Thompson A.W."/>
            <person name="Robinson-Rechavi M."/>
            <person name="Braasch I."/>
            <person name="Lecointre G."/>
            <person name="Bobe J."/>
            <person name="Postlethwait J.H."/>
            <person name="Berthelot C."/>
            <person name="Roest Crollius H."/>
            <person name="Guiguen Y."/>
        </authorList>
    </citation>
    <scope>NUCLEOTIDE SEQUENCE</scope>
    <source>
        <strain evidence="1">NC1722</strain>
    </source>
</reference>
<dbReference type="AlphaFoldDB" id="A0AAD7T370"/>
<accession>A0AAD7T370</accession>
<name>A0AAD7T370_9TELE</name>
<evidence type="ECO:0000313" key="2">
    <source>
        <dbReference type="Proteomes" id="UP001221898"/>
    </source>
</evidence>